<dbReference type="GO" id="GO:0070475">
    <property type="term" value="P:rRNA base methylation"/>
    <property type="evidence" value="ECO:0007669"/>
    <property type="project" value="InterPro"/>
</dbReference>
<dbReference type="SUPFAM" id="SSF75217">
    <property type="entry name" value="alpha/beta knot"/>
    <property type="match status" value="1"/>
</dbReference>
<keyword evidence="4" id="KW-0694">RNA-binding</keyword>
<evidence type="ECO:0000256" key="2">
    <source>
        <dbReference type="ARBA" id="ARBA00022517"/>
    </source>
</evidence>
<gene>
    <name evidence="6" type="primary">LPCAT2_1</name>
    <name evidence="6" type="ORF">FOL47_001797</name>
</gene>
<dbReference type="InterPro" id="IPR029028">
    <property type="entry name" value="Alpha/beta_knot_MTases"/>
</dbReference>
<feature type="region of interest" description="Disordered" evidence="5">
    <location>
        <begin position="375"/>
        <end position="401"/>
    </location>
</feature>
<keyword evidence="6" id="KW-0808">Transferase</keyword>
<comment type="caution">
    <text evidence="6">The sequence shown here is derived from an EMBL/GenBank/DDBJ whole genome shotgun (WGS) entry which is preliminary data.</text>
</comment>
<dbReference type="InterPro" id="IPR036882">
    <property type="entry name" value="Alba-like_dom_sf"/>
</dbReference>
<dbReference type="InterPro" id="IPR005304">
    <property type="entry name" value="Rbsml_bgen_MeTrfase_EMG1/NEP1"/>
</dbReference>
<dbReference type="GO" id="GO:0019843">
    <property type="term" value="F:rRNA binding"/>
    <property type="evidence" value="ECO:0007669"/>
    <property type="project" value="UniProtKB-KW"/>
</dbReference>
<name>A0A7J6MGV0_PERCH</name>
<keyword evidence="7" id="KW-1185">Reference proteome</keyword>
<evidence type="ECO:0000256" key="5">
    <source>
        <dbReference type="SAM" id="MobiDB-lite"/>
    </source>
</evidence>
<dbReference type="Gene3D" id="3.40.1280.10">
    <property type="match status" value="1"/>
</dbReference>
<reference evidence="6 7" key="1">
    <citation type="submission" date="2020-04" db="EMBL/GenBank/DDBJ databases">
        <title>Perkinsus chesapeaki whole genome sequence.</title>
        <authorList>
            <person name="Bogema D.R."/>
        </authorList>
    </citation>
    <scope>NUCLEOTIDE SEQUENCE [LARGE SCALE GENOMIC DNA]</scope>
    <source>
        <strain evidence="6">ATCC PRA-425</strain>
    </source>
</reference>
<organism evidence="6 7">
    <name type="scientific">Perkinsus chesapeaki</name>
    <name type="common">Clam parasite</name>
    <name type="synonym">Perkinsus andrewsi</name>
    <dbReference type="NCBI Taxonomy" id="330153"/>
    <lineage>
        <taxon>Eukaryota</taxon>
        <taxon>Sar</taxon>
        <taxon>Alveolata</taxon>
        <taxon>Perkinsozoa</taxon>
        <taxon>Perkinsea</taxon>
        <taxon>Perkinsida</taxon>
        <taxon>Perkinsidae</taxon>
        <taxon>Perkinsus</taxon>
    </lineage>
</organism>
<evidence type="ECO:0000256" key="4">
    <source>
        <dbReference type="ARBA" id="ARBA00022884"/>
    </source>
</evidence>
<dbReference type="Pfam" id="PF03587">
    <property type="entry name" value="EMG1"/>
    <property type="match status" value="1"/>
</dbReference>
<dbReference type="OrthoDB" id="438863at2759"/>
<dbReference type="AlphaFoldDB" id="A0A7J6MGV0"/>
<protein>
    <submittedName>
        <fullName evidence="6">Lysophosphatidylcholine acyltransferase 2</fullName>
    </submittedName>
</protein>
<accession>A0A7J6MGV0</accession>
<dbReference type="EMBL" id="JAAPAO010000145">
    <property type="protein sequence ID" value="KAF4670852.1"/>
    <property type="molecule type" value="Genomic_DNA"/>
</dbReference>
<dbReference type="Gene3D" id="3.30.110.20">
    <property type="entry name" value="Alba-like domain"/>
    <property type="match status" value="2"/>
</dbReference>
<keyword evidence="2" id="KW-0690">Ribosome biogenesis</keyword>
<proteinExistence type="inferred from homology"/>
<evidence type="ECO:0000256" key="3">
    <source>
        <dbReference type="ARBA" id="ARBA00022730"/>
    </source>
</evidence>
<keyword evidence="3" id="KW-0699">rRNA-binding</keyword>
<dbReference type="Proteomes" id="UP000591131">
    <property type="component" value="Unassembled WGS sequence"/>
</dbReference>
<keyword evidence="6" id="KW-0012">Acyltransferase</keyword>
<evidence type="ECO:0000313" key="7">
    <source>
        <dbReference type="Proteomes" id="UP000591131"/>
    </source>
</evidence>
<comment type="similarity">
    <text evidence="1">Belongs to the class IV-like SAM-binding methyltransferase superfamily. RNA methyltransferase NEP1 family.</text>
</comment>
<evidence type="ECO:0000313" key="6">
    <source>
        <dbReference type="EMBL" id="KAF4670852.1"/>
    </source>
</evidence>
<dbReference type="GO" id="GO:0016746">
    <property type="term" value="F:acyltransferase activity"/>
    <property type="evidence" value="ECO:0007669"/>
    <property type="project" value="UniProtKB-KW"/>
</dbReference>
<dbReference type="GO" id="GO:0070037">
    <property type="term" value="F:rRNA (pseudouridine) methyltransferase activity"/>
    <property type="evidence" value="ECO:0007669"/>
    <property type="project" value="InterPro"/>
</dbReference>
<evidence type="ECO:0000256" key="1">
    <source>
        <dbReference type="ARBA" id="ARBA00008115"/>
    </source>
</evidence>
<dbReference type="InterPro" id="IPR029026">
    <property type="entry name" value="tRNA_m1G_MTases_N"/>
</dbReference>
<sequence>MACEIYNGAKFIPANGGNGRADRRPRPVCLAVSPNDAAKLSGFRLAAAAEGDSDWIGHKFRAPADAARPDILHQTLMQILDSEANKLGYIDDIIILLDCGSPTTQAVRVSSDFVVPRTYGKFSRCMAGALKGQCKVIGVDVLSGSDGYVDSYGLSDFVKYFITGESDRKIVFAMGVTSHTDPVLSAPKDMQTARNRFELRGEIDPADLGKFISPLLASPGDQVVLMASRARHIASVLEASLRCSKVEMVFAGPPDDMEGDETKRPETIWASLRVREGEKPPVDPSNVVKLRVSADTPSPSLGEKLIHQLEDGKVARLEAMGPIALARLVNGVAVAARRGSERGTGSLISRARGMRQKTQGGQFWAIELEVSLVKPQETSGSSAPKGDELSEDVEVPQRGRRMPSREFRPMMHASDKMQHCENRFTLSKDTDTQECGHAIAGYLREPGQMVVLQMIGPDACAKAVRTAAYLRQQYSLDLDLRFTTAPEGVVAYDKDAAEEIWIGMEVAEGKPPFTALVDFEISSKTFPDKLAWAVASHLFRGESMRLTEMYEGRKTDFSWATQITTRLQPTEEMRRIQENLANAEGVGAASLTQLDELARSLAVAVPPQGSRSVEAM</sequence>